<dbReference type="InterPro" id="IPR012924">
    <property type="entry name" value="TfuA_core"/>
</dbReference>
<evidence type="ECO:0000313" key="2">
    <source>
        <dbReference type="EMBL" id="RVX38370.1"/>
    </source>
</evidence>
<evidence type="ECO:0000313" key="3">
    <source>
        <dbReference type="Proteomes" id="UP000284824"/>
    </source>
</evidence>
<proteinExistence type="predicted"/>
<feature type="domain" description="TfuA-like core" evidence="1">
    <location>
        <begin position="58"/>
        <end position="174"/>
    </location>
</feature>
<gene>
    <name evidence="2" type="ORF">EDD27_0670</name>
</gene>
<dbReference type="OrthoDB" id="118811at2"/>
<organism evidence="2 3">
    <name type="scientific">Nonomuraea polychroma</name>
    <dbReference type="NCBI Taxonomy" id="46176"/>
    <lineage>
        <taxon>Bacteria</taxon>
        <taxon>Bacillati</taxon>
        <taxon>Actinomycetota</taxon>
        <taxon>Actinomycetes</taxon>
        <taxon>Streptosporangiales</taxon>
        <taxon>Streptosporangiaceae</taxon>
        <taxon>Nonomuraea</taxon>
    </lineage>
</organism>
<dbReference type="AlphaFoldDB" id="A0A438LXZ1"/>
<dbReference type="RefSeq" id="WP_127931009.1">
    <property type="nucleotide sequence ID" value="NZ_SAUN01000001.1"/>
</dbReference>
<sequence length="232" mass="24911">MTTITVFVGPSLRPADIDALRDQAQAGGVQLDVRPPACRGDLVALCDTGHAAAVLLLDGEFGQNFAVSIAEIRAVLAAGMPVHGASSMGVLRAVECRTLGMTGSGWVYERYLSGEIDADAEVALMFDPENFEPATIPLVNVRWLIAEKVRTGELTPHCGASALLAAAEINFRERRPSRLASAWRSRLGGGAHALEPELADGNRDRWDRKRLDGIEALRALTRSATGQKEGRR</sequence>
<keyword evidence="3" id="KW-1185">Reference proteome</keyword>
<comment type="caution">
    <text evidence="2">The sequence shown here is derived from an EMBL/GenBank/DDBJ whole genome shotgun (WGS) entry which is preliminary data.</text>
</comment>
<dbReference type="EMBL" id="SAUN01000001">
    <property type="protein sequence ID" value="RVX38370.1"/>
    <property type="molecule type" value="Genomic_DNA"/>
</dbReference>
<evidence type="ECO:0000259" key="1">
    <source>
        <dbReference type="Pfam" id="PF07812"/>
    </source>
</evidence>
<dbReference type="Proteomes" id="UP000284824">
    <property type="component" value="Unassembled WGS sequence"/>
</dbReference>
<reference evidence="2 3" key="1">
    <citation type="submission" date="2019-01" db="EMBL/GenBank/DDBJ databases">
        <title>Sequencing the genomes of 1000 actinobacteria strains.</title>
        <authorList>
            <person name="Klenk H.-P."/>
        </authorList>
    </citation>
    <scope>NUCLEOTIDE SEQUENCE [LARGE SCALE GENOMIC DNA]</scope>
    <source>
        <strain evidence="2 3">DSM 43925</strain>
    </source>
</reference>
<protein>
    <recommendedName>
        <fullName evidence="1">TfuA-like core domain-containing protein</fullName>
    </recommendedName>
</protein>
<name>A0A438LXZ1_9ACTN</name>
<dbReference type="Pfam" id="PF07812">
    <property type="entry name" value="TfuA"/>
    <property type="match status" value="1"/>
</dbReference>
<accession>A0A438LXZ1</accession>